<dbReference type="Pfam" id="PF01370">
    <property type="entry name" value="Epimerase"/>
    <property type="match status" value="1"/>
</dbReference>
<sequence length="295" mass="30575">MTRVLLFGASGFIGGYVRSVLAADPRVAELVTPGRAQHDLIAGDVDGLTALLRATAPDAVVSCVGALGGTATELLAANTLVAAKLLEAAAVAAPRARLVRMGSAGEYGVTDPGRSVREDDPLVPVGAYGVSHVAGTRLFSIADGLDAVSLRVFNPIGPGMSEETLLGRAAARIRTALAEGTDEIQLGPLGAHRDFVDVRDLAALVGSVVLARDVPSRVYNAGSGRAVTAREAVRLLAAEAGWTGTIREAGAGPSRSAAVTWIRADVTRARNELGWTPVRDLETTIKDVWNAGERR</sequence>
<dbReference type="InterPro" id="IPR001509">
    <property type="entry name" value="Epimerase_deHydtase"/>
</dbReference>
<dbReference type="InterPro" id="IPR036291">
    <property type="entry name" value="NAD(P)-bd_dom_sf"/>
</dbReference>
<name>A0AAE4A026_9ACTN</name>
<dbReference type="PANTHER" id="PTHR43245:SF13">
    <property type="entry name" value="UDP-D-APIOSE_UDP-D-XYLOSE SYNTHASE 2"/>
    <property type="match status" value="1"/>
</dbReference>
<reference evidence="2 3" key="1">
    <citation type="submission" date="2023-07" db="EMBL/GenBank/DDBJ databases">
        <title>Sequencing the genomes of 1000 actinobacteria strains.</title>
        <authorList>
            <person name="Klenk H.-P."/>
        </authorList>
    </citation>
    <scope>NUCLEOTIDE SEQUENCE [LARGE SCALE GENOMIC DNA]</scope>
    <source>
        <strain evidence="2 3">DSM 44711</strain>
    </source>
</reference>
<dbReference type="RefSeq" id="WP_310429115.1">
    <property type="nucleotide sequence ID" value="NZ_JAVDYC010000001.1"/>
</dbReference>
<evidence type="ECO:0000313" key="3">
    <source>
        <dbReference type="Proteomes" id="UP001183629"/>
    </source>
</evidence>
<keyword evidence="3" id="KW-1185">Reference proteome</keyword>
<evidence type="ECO:0000313" key="2">
    <source>
        <dbReference type="EMBL" id="MDR7328160.1"/>
    </source>
</evidence>
<dbReference type="SUPFAM" id="SSF51735">
    <property type="entry name" value="NAD(P)-binding Rossmann-fold domains"/>
    <property type="match status" value="1"/>
</dbReference>
<gene>
    <name evidence="2" type="ORF">J2S44_008410</name>
</gene>
<dbReference type="InterPro" id="IPR050177">
    <property type="entry name" value="Lipid_A_modif_metabolic_enz"/>
</dbReference>
<dbReference type="AlphaFoldDB" id="A0AAE4A026"/>
<accession>A0AAE4A026</accession>
<proteinExistence type="predicted"/>
<dbReference type="EMBL" id="JAVDYC010000001">
    <property type="protein sequence ID" value="MDR7328160.1"/>
    <property type="molecule type" value="Genomic_DNA"/>
</dbReference>
<dbReference type="PANTHER" id="PTHR43245">
    <property type="entry name" value="BIFUNCTIONAL POLYMYXIN RESISTANCE PROTEIN ARNA"/>
    <property type="match status" value="1"/>
</dbReference>
<evidence type="ECO:0000259" key="1">
    <source>
        <dbReference type="Pfam" id="PF01370"/>
    </source>
</evidence>
<dbReference type="Gene3D" id="3.40.50.720">
    <property type="entry name" value="NAD(P)-binding Rossmann-like Domain"/>
    <property type="match status" value="1"/>
</dbReference>
<protein>
    <submittedName>
        <fullName evidence="2">Nucleoside-diphosphate-sugar epimerase</fullName>
    </submittedName>
</protein>
<organism evidence="2 3">
    <name type="scientific">Catenuloplanes niger</name>
    <dbReference type="NCBI Taxonomy" id="587534"/>
    <lineage>
        <taxon>Bacteria</taxon>
        <taxon>Bacillati</taxon>
        <taxon>Actinomycetota</taxon>
        <taxon>Actinomycetes</taxon>
        <taxon>Micromonosporales</taxon>
        <taxon>Micromonosporaceae</taxon>
        <taxon>Catenuloplanes</taxon>
    </lineage>
</organism>
<feature type="domain" description="NAD-dependent epimerase/dehydratase" evidence="1">
    <location>
        <begin position="4"/>
        <end position="222"/>
    </location>
</feature>
<dbReference type="Gene3D" id="3.90.25.10">
    <property type="entry name" value="UDP-galactose 4-epimerase, domain 1"/>
    <property type="match status" value="1"/>
</dbReference>
<dbReference type="Proteomes" id="UP001183629">
    <property type="component" value="Unassembled WGS sequence"/>
</dbReference>
<comment type="caution">
    <text evidence="2">The sequence shown here is derived from an EMBL/GenBank/DDBJ whole genome shotgun (WGS) entry which is preliminary data.</text>
</comment>